<evidence type="ECO:0000256" key="1">
    <source>
        <dbReference type="ARBA" id="ARBA00023172"/>
    </source>
</evidence>
<keyword evidence="1" id="KW-0233">DNA recombination</keyword>
<dbReference type="Gene3D" id="1.10.443.10">
    <property type="entry name" value="Intergrase catalytic core"/>
    <property type="match status" value="1"/>
</dbReference>
<dbReference type="Proteomes" id="UP001198830">
    <property type="component" value="Unassembled WGS sequence"/>
</dbReference>
<dbReference type="EMBL" id="JAJGNP010000012">
    <property type="protein sequence ID" value="MCC4233853.1"/>
    <property type="molecule type" value="Genomic_DNA"/>
</dbReference>
<evidence type="ECO:0000313" key="2">
    <source>
        <dbReference type="EMBL" id="MCC4233853.1"/>
    </source>
</evidence>
<evidence type="ECO:0008006" key="4">
    <source>
        <dbReference type="Google" id="ProtNLM"/>
    </source>
</evidence>
<accession>A0ABS8H9U1</accession>
<reference evidence="2 3" key="1">
    <citation type="submission" date="2021-10" db="EMBL/GenBank/DDBJ databases">
        <title>The diversity and Nitrogen Metabolism of Culturable Nitrate-Utilizing Bacteria Within the Oxygen Minimum Zone of the Changjiang (Yangtze River)Estuary.</title>
        <authorList>
            <person name="Zhang D."/>
            <person name="Zheng J."/>
            <person name="Liu S."/>
            <person name="He W."/>
        </authorList>
    </citation>
    <scope>NUCLEOTIDE SEQUENCE [LARGE SCALE GENOMIC DNA]</scope>
    <source>
        <strain evidence="2 3">FXH275-2</strain>
    </source>
</reference>
<name>A0ABS8H9U1_9SPHN</name>
<sequence length="672" mass="75294">MNDLYTCKIAMSCAMDPDKGFVKSAKNASQLHMAFLNMVRWKDDQDIVNFSDLTRGNYLEYIDELAEGGIHKLIAVEARVDRLLEIISSTDFDISTYDDFGRLRSNSLVGLVGLGSRGQVPAPQWERVAKLVQDRWPKLECNHTPRNNAAYKGGSASRVRSAVAVWEHLWCYRDNLHHDPIEFRALLPHETIDSVSNSIVKPEYNTRTLPPPEKVCELAARAIEFIVTGKNEIIDFHRSIVVSYEPVASYYKANSQAKISAVERSVSAICLNDAVNSHFNYWRNGDDGTWYSLNYRMLRFFNASVIGGSIIAASTFLARRPNEINSMKTRAITSFDNGHYTVTHLASKTEGDMKTIPAPGTVAVTFELLEAIGEGPGNEAGWLLSIQNPITGKAAPSPCVNRAVNMFAEAAGVLLPNGERWSAYHQRHFFATVYYYRFKYPWLDALSQFLGHSGMERTRYYVHSHIAGDRLNWAEAQHAKRRVNEAKQAREDFERVRVQHIKDSVTEAFDDPGSMTGIGGKAWKREIEQMILAIEPGIAVNELDSAHPSFDQVLSVWIIGKWLEPHPEGHSYCKCGLDAADLSAAACLAEAMEKDGELPLLGKSVANATDMVCSLCPHNVQFRALQGKWEGIHARAKAGVEAATDEISRKVSEERERRIREHIRRYFGIGEA</sequence>
<dbReference type="InterPro" id="IPR013762">
    <property type="entry name" value="Integrase-like_cat_sf"/>
</dbReference>
<gene>
    <name evidence="2" type="ORF">LL253_14305</name>
</gene>
<dbReference type="SUPFAM" id="SSF56349">
    <property type="entry name" value="DNA breaking-rejoining enzymes"/>
    <property type="match status" value="1"/>
</dbReference>
<protein>
    <recommendedName>
        <fullName evidence="4">Tyr recombinase domain-containing protein</fullName>
    </recommendedName>
</protein>
<evidence type="ECO:0000313" key="3">
    <source>
        <dbReference type="Proteomes" id="UP001198830"/>
    </source>
</evidence>
<dbReference type="RefSeq" id="WP_228227593.1">
    <property type="nucleotide sequence ID" value="NZ_JAJGNP010000012.1"/>
</dbReference>
<organism evidence="2 3">
    <name type="scientific">Sphingobium soli</name>
    <dbReference type="NCBI Taxonomy" id="1591116"/>
    <lineage>
        <taxon>Bacteria</taxon>
        <taxon>Pseudomonadati</taxon>
        <taxon>Pseudomonadota</taxon>
        <taxon>Alphaproteobacteria</taxon>
        <taxon>Sphingomonadales</taxon>
        <taxon>Sphingomonadaceae</taxon>
        <taxon>Sphingobium</taxon>
    </lineage>
</organism>
<proteinExistence type="predicted"/>
<keyword evidence="3" id="KW-1185">Reference proteome</keyword>
<dbReference type="InterPro" id="IPR011010">
    <property type="entry name" value="DNA_brk_join_enz"/>
</dbReference>
<comment type="caution">
    <text evidence="2">The sequence shown here is derived from an EMBL/GenBank/DDBJ whole genome shotgun (WGS) entry which is preliminary data.</text>
</comment>